<sequence length="233" mass="25870">MNRNEAGRDDKTVELQVFERFQICHLDYAPPTTFASRKNRRDTSPSRPPPSQRNLNPLAETPNEAFRLHREAQLNAQPASQPAKHHEHSTFPPRQHPHHNTDNTRTQLQHHVSSQHARPPPPPQTPSTTAPLWHRPPRSPQRIPSPPASLASLIPPSRAPHECSPWPSRRSARQIIDCTAWRAGRACNRRFGSGAGKKLSREGRGDGTSSSSSSSAYGPGAAPREGGQENRAR</sequence>
<evidence type="ECO:0000313" key="3">
    <source>
        <dbReference type="Proteomes" id="UP001363622"/>
    </source>
</evidence>
<feature type="region of interest" description="Disordered" evidence="1">
    <location>
        <begin position="74"/>
        <end position="171"/>
    </location>
</feature>
<feature type="region of interest" description="Disordered" evidence="1">
    <location>
        <begin position="189"/>
        <end position="233"/>
    </location>
</feature>
<feature type="region of interest" description="Disordered" evidence="1">
    <location>
        <begin position="27"/>
        <end position="58"/>
    </location>
</feature>
<protein>
    <submittedName>
        <fullName evidence="2">Uncharacterized protein</fullName>
    </submittedName>
</protein>
<feature type="compositionally biased region" description="Polar residues" evidence="1">
    <location>
        <begin position="103"/>
        <end position="116"/>
    </location>
</feature>
<proteinExistence type="predicted"/>
<dbReference type="Proteomes" id="UP001363622">
    <property type="component" value="Unassembled WGS sequence"/>
</dbReference>
<name>A0ABR1KU19_9PEZI</name>
<reference evidence="2 3" key="1">
    <citation type="submission" date="2024-04" db="EMBL/GenBank/DDBJ databases">
        <title>Phyllosticta paracitricarpa is synonymous to the EU quarantine fungus P. citricarpa based on phylogenomic analyses.</title>
        <authorList>
            <consortium name="Lawrence Berkeley National Laboratory"/>
            <person name="Van Ingen-Buijs V.A."/>
            <person name="Van Westerhoven A.C."/>
            <person name="Haridas S."/>
            <person name="Skiadas P."/>
            <person name="Martin F."/>
            <person name="Groenewald J.Z."/>
            <person name="Crous P.W."/>
            <person name="Seidl M.F."/>
        </authorList>
    </citation>
    <scope>NUCLEOTIDE SEQUENCE [LARGE SCALE GENOMIC DNA]</scope>
    <source>
        <strain evidence="2 3">CBS 123371</strain>
    </source>
</reference>
<keyword evidence="3" id="KW-1185">Reference proteome</keyword>
<gene>
    <name evidence="2" type="ORF">IWZ03DRAFT_127859</name>
</gene>
<organism evidence="2 3">
    <name type="scientific">Phyllosticta citriasiana</name>
    <dbReference type="NCBI Taxonomy" id="595635"/>
    <lineage>
        <taxon>Eukaryota</taxon>
        <taxon>Fungi</taxon>
        <taxon>Dikarya</taxon>
        <taxon>Ascomycota</taxon>
        <taxon>Pezizomycotina</taxon>
        <taxon>Dothideomycetes</taxon>
        <taxon>Dothideomycetes incertae sedis</taxon>
        <taxon>Botryosphaeriales</taxon>
        <taxon>Phyllostictaceae</taxon>
        <taxon>Phyllosticta</taxon>
    </lineage>
</organism>
<dbReference type="EMBL" id="JBBPHU010000003">
    <property type="protein sequence ID" value="KAK7520037.1"/>
    <property type="molecule type" value="Genomic_DNA"/>
</dbReference>
<accession>A0ABR1KU19</accession>
<evidence type="ECO:0000256" key="1">
    <source>
        <dbReference type="SAM" id="MobiDB-lite"/>
    </source>
</evidence>
<evidence type="ECO:0000313" key="2">
    <source>
        <dbReference type="EMBL" id="KAK7520037.1"/>
    </source>
</evidence>
<comment type="caution">
    <text evidence="2">The sequence shown here is derived from an EMBL/GenBank/DDBJ whole genome shotgun (WGS) entry which is preliminary data.</text>
</comment>